<evidence type="ECO:0000313" key="1">
    <source>
        <dbReference type="EMBL" id="JAD39426.1"/>
    </source>
</evidence>
<sequence length="96" mass="11441">MYMFKKCYSFKIACFPPTRKRFSFRHIKGIMDGQTLESLTVRILGHRKKGVGCSKFCGRERILRRVYQYRWCYVPPLMMSISRMVSILNQISTFQS</sequence>
<proteinExistence type="predicted"/>
<reference evidence="1" key="1">
    <citation type="submission" date="2014-09" db="EMBL/GenBank/DDBJ databases">
        <authorList>
            <person name="Magalhaes I.L.F."/>
            <person name="Oliveira U."/>
            <person name="Santos F.R."/>
            <person name="Vidigal T.H.D.A."/>
            <person name="Brescovit A.D."/>
            <person name="Santos A.J."/>
        </authorList>
    </citation>
    <scope>NUCLEOTIDE SEQUENCE</scope>
    <source>
        <tissue evidence="1">Shoot tissue taken approximately 20 cm above the soil surface</tissue>
    </source>
</reference>
<accession>A0A0A8ZKU5</accession>
<reference evidence="1" key="2">
    <citation type="journal article" date="2015" name="Data Brief">
        <title>Shoot transcriptome of the giant reed, Arundo donax.</title>
        <authorList>
            <person name="Barrero R.A."/>
            <person name="Guerrero F.D."/>
            <person name="Moolhuijzen P."/>
            <person name="Goolsby J.A."/>
            <person name="Tidwell J."/>
            <person name="Bellgard S.E."/>
            <person name="Bellgard M.I."/>
        </authorList>
    </citation>
    <scope>NUCLEOTIDE SEQUENCE</scope>
    <source>
        <tissue evidence="1">Shoot tissue taken approximately 20 cm above the soil surface</tissue>
    </source>
</reference>
<name>A0A0A8ZKU5_ARUDO</name>
<organism evidence="1">
    <name type="scientific">Arundo donax</name>
    <name type="common">Giant reed</name>
    <name type="synonym">Donax arundinaceus</name>
    <dbReference type="NCBI Taxonomy" id="35708"/>
    <lineage>
        <taxon>Eukaryota</taxon>
        <taxon>Viridiplantae</taxon>
        <taxon>Streptophyta</taxon>
        <taxon>Embryophyta</taxon>
        <taxon>Tracheophyta</taxon>
        <taxon>Spermatophyta</taxon>
        <taxon>Magnoliopsida</taxon>
        <taxon>Liliopsida</taxon>
        <taxon>Poales</taxon>
        <taxon>Poaceae</taxon>
        <taxon>PACMAD clade</taxon>
        <taxon>Arundinoideae</taxon>
        <taxon>Arundineae</taxon>
        <taxon>Arundo</taxon>
    </lineage>
</organism>
<dbReference type="EMBL" id="GBRH01258469">
    <property type="protein sequence ID" value="JAD39426.1"/>
    <property type="molecule type" value="Transcribed_RNA"/>
</dbReference>
<protein>
    <submittedName>
        <fullName evidence="1">Uncharacterized protein</fullName>
    </submittedName>
</protein>
<dbReference type="AlphaFoldDB" id="A0A0A8ZKU5"/>